<feature type="region of interest" description="Disordered" evidence="18">
    <location>
        <begin position="1"/>
        <end position="33"/>
    </location>
</feature>
<keyword evidence="14 16" id="KW-0594">Phospholipid biosynthesis</keyword>
<evidence type="ECO:0000256" key="13">
    <source>
        <dbReference type="ARBA" id="ARBA00023136"/>
    </source>
</evidence>
<dbReference type="GO" id="GO:0005794">
    <property type="term" value="C:Golgi apparatus"/>
    <property type="evidence" value="ECO:0007669"/>
    <property type="project" value="TreeGrafter"/>
</dbReference>
<keyword evidence="7 16" id="KW-0808">Transferase</keyword>
<dbReference type="PIRSF" id="PIRSF000848">
    <property type="entry name" value="CDP_diag_ino_3_P"/>
    <property type="match status" value="1"/>
</dbReference>
<evidence type="ECO:0000256" key="3">
    <source>
        <dbReference type="ARBA" id="ARBA00004141"/>
    </source>
</evidence>
<evidence type="ECO:0000256" key="4">
    <source>
        <dbReference type="ARBA" id="ARBA00010441"/>
    </source>
</evidence>
<evidence type="ECO:0000313" key="20">
    <source>
        <dbReference type="EMBL" id="KFG30633.1"/>
    </source>
</evidence>
<organism evidence="20 21">
    <name type="scientific">Toxoplasma gondii p89</name>
    <dbReference type="NCBI Taxonomy" id="943119"/>
    <lineage>
        <taxon>Eukaryota</taxon>
        <taxon>Sar</taxon>
        <taxon>Alveolata</taxon>
        <taxon>Apicomplexa</taxon>
        <taxon>Conoidasida</taxon>
        <taxon>Coccidia</taxon>
        <taxon>Eucoccidiorida</taxon>
        <taxon>Eimeriorina</taxon>
        <taxon>Sarcocystidae</taxon>
        <taxon>Toxoplasma</taxon>
    </lineage>
</organism>
<evidence type="ECO:0000256" key="17">
    <source>
        <dbReference type="RuleBase" id="RU003750"/>
    </source>
</evidence>
<dbReference type="GO" id="GO:0046872">
    <property type="term" value="F:metal ion binding"/>
    <property type="evidence" value="ECO:0007669"/>
    <property type="project" value="UniProtKB-KW"/>
</dbReference>
<protein>
    <recommendedName>
        <fullName evidence="5 16">CDP-diacylglycerol--inositol 3-phosphatidyltransferase</fullName>
        <ecNumber evidence="5 16">2.7.8.11</ecNumber>
    </recommendedName>
</protein>
<evidence type="ECO:0000256" key="5">
    <source>
        <dbReference type="ARBA" id="ARBA00013212"/>
    </source>
</evidence>
<dbReference type="EC" id="2.7.8.11" evidence="5 16"/>
<evidence type="ECO:0000256" key="9">
    <source>
        <dbReference type="ARBA" id="ARBA00022723"/>
    </source>
</evidence>
<dbReference type="PROSITE" id="PS00379">
    <property type="entry name" value="CDP_ALCOHOL_P_TRANSF"/>
    <property type="match status" value="1"/>
</dbReference>
<evidence type="ECO:0000256" key="16">
    <source>
        <dbReference type="PIRNR" id="PIRNR000848"/>
    </source>
</evidence>
<dbReference type="EMBL" id="AEYI02002037">
    <property type="protein sequence ID" value="KFG30633.1"/>
    <property type="molecule type" value="Genomic_DNA"/>
</dbReference>
<evidence type="ECO:0000256" key="19">
    <source>
        <dbReference type="SAM" id="Phobius"/>
    </source>
</evidence>
<dbReference type="OrthoDB" id="10251079at2759"/>
<dbReference type="InterPro" id="IPR000462">
    <property type="entry name" value="CDP-OH_P_trans"/>
</dbReference>
<evidence type="ECO:0000256" key="10">
    <source>
        <dbReference type="ARBA" id="ARBA00022842"/>
    </source>
</evidence>
<feature type="transmembrane region" description="Helical" evidence="19">
    <location>
        <begin position="49"/>
        <end position="72"/>
    </location>
</feature>
<keyword evidence="6 16" id="KW-0444">Lipid biosynthesis</keyword>
<sequence>MAGTSASREDSQSPAVRQRVGSASGGKSVQAASDSDLSHEQKWARELKVFLYVPNIIGYVRIALLLAAAFAWREAYTSLFFVSYVTSQCLDAVDGAAARRLGQVSIVGACLDQVVDRLSTCLLYVLNASVYPDFAFAFFIALFLDMGGHWVHFFAAAVVGAKSHKTMDPEVNAILSVYYRSRPVMFSAIVGFEGFFMCLLLLASPVVQASAASLSSALLVIVYVTSPLMIFKTLTNLLQGLYGARRLVACDIFGAPSS</sequence>
<evidence type="ECO:0000256" key="11">
    <source>
        <dbReference type="ARBA" id="ARBA00022989"/>
    </source>
</evidence>
<feature type="transmembrane region" description="Helical" evidence="19">
    <location>
        <begin position="209"/>
        <end position="231"/>
    </location>
</feature>
<dbReference type="Gene3D" id="1.20.120.1760">
    <property type="match status" value="1"/>
</dbReference>
<dbReference type="PANTHER" id="PTHR15362:SF4">
    <property type="entry name" value="CDP-DIACYLGLYCEROL--INOSITOL 3-PHOSPHATIDYLTRANSFERASE"/>
    <property type="match status" value="1"/>
</dbReference>
<gene>
    <name evidence="20" type="ORF">TGP89_207710</name>
</gene>
<dbReference type="InterPro" id="IPR043130">
    <property type="entry name" value="CDP-OH_PTrfase_TM_dom"/>
</dbReference>
<keyword evidence="8 19" id="KW-0812">Transmembrane</keyword>
<dbReference type="VEuPathDB" id="ToxoDB:TGP89_207710"/>
<keyword evidence="12 16" id="KW-0443">Lipid metabolism</keyword>
<accession>A0A086JER5</accession>
<evidence type="ECO:0000256" key="1">
    <source>
        <dbReference type="ARBA" id="ARBA00001936"/>
    </source>
</evidence>
<keyword evidence="10" id="KW-0460">Magnesium</keyword>
<evidence type="ECO:0000256" key="7">
    <source>
        <dbReference type="ARBA" id="ARBA00022679"/>
    </source>
</evidence>
<comment type="similarity">
    <text evidence="4 16 17">Belongs to the CDP-alcohol phosphatidyltransferase class-I family.</text>
</comment>
<dbReference type="InterPro" id="IPR014387">
    <property type="entry name" value="CDP_diag_ino_3_P_euk"/>
</dbReference>
<evidence type="ECO:0000256" key="12">
    <source>
        <dbReference type="ARBA" id="ARBA00023098"/>
    </source>
</evidence>
<keyword evidence="15 16" id="KW-1208">Phospholipid metabolism</keyword>
<evidence type="ECO:0000256" key="8">
    <source>
        <dbReference type="ARBA" id="ARBA00022692"/>
    </source>
</evidence>
<dbReference type="Proteomes" id="UP000028828">
    <property type="component" value="Unassembled WGS sequence"/>
</dbReference>
<reference evidence="20 21" key="1">
    <citation type="submission" date="2014-03" db="EMBL/GenBank/DDBJ databases">
        <authorList>
            <person name="Sibley D."/>
            <person name="Venepally P."/>
            <person name="Karamycheva S."/>
            <person name="Hadjithomas M."/>
            <person name="Khan A."/>
            <person name="Brunk B."/>
            <person name="Roos D."/>
            <person name="Caler E."/>
            <person name="Lorenzi H."/>
        </authorList>
    </citation>
    <scope>NUCLEOTIDE SEQUENCE [LARGE SCALE GENOMIC DNA]</scope>
    <source>
        <strain evidence="21">p89</strain>
    </source>
</reference>
<feature type="transmembrane region" description="Helical" evidence="19">
    <location>
        <begin position="134"/>
        <end position="159"/>
    </location>
</feature>
<comment type="cofactor">
    <cofactor evidence="1">
        <name>Mn(2+)</name>
        <dbReference type="ChEBI" id="CHEBI:29035"/>
    </cofactor>
</comment>
<comment type="caution">
    <text evidence="20">The sequence shown here is derived from an EMBL/GenBank/DDBJ whole genome shotgun (WGS) entry which is preliminary data.</text>
</comment>
<comment type="catalytic activity">
    <reaction evidence="16">
        <text>a CDP-1,2-diacyl-sn-glycerol + myo-inositol = a 1,2-diacyl-sn-glycero-3-phospho-(1D-myo-inositol) + CMP + H(+)</text>
        <dbReference type="Rhea" id="RHEA:11580"/>
        <dbReference type="ChEBI" id="CHEBI:15378"/>
        <dbReference type="ChEBI" id="CHEBI:17268"/>
        <dbReference type="ChEBI" id="CHEBI:57880"/>
        <dbReference type="ChEBI" id="CHEBI:58332"/>
        <dbReference type="ChEBI" id="CHEBI:60377"/>
        <dbReference type="EC" id="2.7.8.11"/>
    </reaction>
</comment>
<proteinExistence type="inferred from homology"/>
<evidence type="ECO:0000313" key="21">
    <source>
        <dbReference type="Proteomes" id="UP000028828"/>
    </source>
</evidence>
<dbReference type="InterPro" id="IPR048254">
    <property type="entry name" value="CDP_ALCOHOL_P_TRANSF_CS"/>
</dbReference>
<dbReference type="GO" id="GO:0006661">
    <property type="term" value="P:phosphatidylinositol biosynthetic process"/>
    <property type="evidence" value="ECO:0007669"/>
    <property type="project" value="TreeGrafter"/>
</dbReference>
<comment type="subcellular location">
    <subcellularLocation>
        <location evidence="3">Membrane</location>
        <topology evidence="3">Multi-pass membrane protein</topology>
    </subcellularLocation>
</comment>
<feature type="transmembrane region" description="Helical" evidence="19">
    <location>
        <begin position="184"/>
        <end position="203"/>
    </location>
</feature>
<dbReference type="Pfam" id="PF01066">
    <property type="entry name" value="CDP-OH_P_transf"/>
    <property type="match status" value="1"/>
</dbReference>
<name>A0A086JER5_TOXGO</name>
<keyword evidence="9" id="KW-0479">Metal-binding</keyword>
<dbReference type="PANTHER" id="PTHR15362">
    <property type="entry name" value="PHOSPHATIDYLINOSITOL SYNTHASE"/>
    <property type="match status" value="1"/>
</dbReference>
<dbReference type="GO" id="GO:0016020">
    <property type="term" value="C:membrane"/>
    <property type="evidence" value="ECO:0007669"/>
    <property type="project" value="UniProtKB-SubCell"/>
</dbReference>
<evidence type="ECO:0000256" key="14">
    <source>
        <dbReference type="ARBA" id="ARBA00023209"/>
    </source>
</evidence>
<evidence type="ECO:0000256" key="18">
    <source>
        <dbReference type="SAM" id="MobiDB-lite"/>
    </source>
</evidence>
<keyword evidence="11 19" id="KW-1133">Transmembrane helix</keyword>
<evidence type="ECO:0000256" key="15">
    <source>
        <dbReference type="ARBA" id="ARBA00023264"/>
    </source>
</evidence>
<dbReference type="AlphaFoldDB" id="A0A086JER5"/>
<evidence type="ECO:0000256" key="2">
    <source>
        <dbReference type="ARBA" id="ARBA00001946"/>
    </source>
</evidence>
<comment type="cofactor">
    <cofactor evidence="2">
        <name>Mg(2+)</name>
        <dbReference type="ChEBI" id="CHEBI:18420"/>
    </cofactor>
</comment>
<keyword evidence="13 16" id="KW-0472">Membrane</keyword>
<evidence type="ECO:0000256" key="6">
    <source>
        <dbReference type="ARBA" id="ARBA00022516"/>
    </source>
</evidence>
<dbReference type="GO" id="GO:0003881">
    <property type="term" value="F:CDP-diacylglycerol-inositol 3-phosphatidyltransferase activity"/>
    <property type="evidence" value="ECO:0007669"/>
    <property type="project" value="UniProtKB-UniRule"/>
</dbReference>